<dbReference type="AlphaFoldDB" id="A0A8H3R1Z6"/>
<accession>A0A8H3R1Z6</accession>
<organism evidence="2 3">
    <name type="scientific">Rhizophagus clarus</name>
    <dbReference type="NCBI Taxonomy" id="94130"/>
    <lineage>
        <taxon>Eukaryota</taxon>
        <taxon>Fungi</taxon>
        <taxon>Fungi incertae sedis</taxon>
        <taxon>Mucoromycota</taxon>
        <taxon>Glomeromycotina</taxon>
        <taxon>Glomeromycetes</taxon>
        <taxon>Glomerales</taxon>
        <taxon>Glomeraceae</taxon>
        <taxon>Rhizophagus</taxon>
    </lineage>
</organism>
<feature type="transmembrane region" description="Helical" evidence="1">
    <location>
        <begin position="26"/>
        <end position="53"/>
    </location>
</feature>
<keyword evidence="1" id="KW-0472">Membrane</keyword>
<feature type="transmembrane region" description="Helical" evidence="1">
    <location>
        <begin position="431"/>
        <end position="452"/>
    </location>
</feature>
<feature type="transmembrane region" description="Helical" evidence="1">
    <location>
        <begin position="90"/>
        <end position="108"/>
    </location>
</feature>
<evidence type="ECO:0000313" key="3">
    <source>
        <dbReference type="Proteomes" id="UP000615446"/>
    </source>
</evidence>
<sequence length="506" mass="57651">MWELETINPIKHILRIDDNPSSMNKWLTLITIFSSVLEAVLLPVLISTIWVIIYKIRRKMNGSEYRLCMQVTHSSTFKFLTESVSRYKKLSKRMFIIVILLLIMNILGKNIPNILLAQIIGIHNFTIIIHNTMDLFKNDSNCMYAACTSDLEDNFALVLNSTSLENSMRMNNVKNAYWNLSNNNTLDAIRIDVNTTSCEFNIGFDGDTLSSSNLGNATDTPPEPGRFTGSYGGFSTLATRDVSIHAAEVQVTLDTVIRDRCDIPLNMFYISPNFNPDVIRMAKWLKDSGQYPEDRPFNRLCQITMSCDANLEWKKFQIVGNTPDNIKLSEINFNNSLFQLNGLFSTNVQDYNVNGEAFGERLLDSSIIKFQTIITDWREIIKFQGSKYNYNFLDDYSKTLSQSLVSSTQSMTNNINVNVEQLENIQAPGMWIELTVLSFIIFFICSLLSFTLTTNNANMLLPLSSLDFGIISNAIFEEDSEKTSWPFELIHSEKDESVKLFTANQI</sequence>
<proteinExistence type="predicted"/>
<comment type="caution">
    <text evidence="2">The sequence shown here is derived from an EMBL/GenBank/DDBJ whole genome shotgun (WGS) entry which is preliminary data.</text>
</comment>
<keyword evidence="1" id="KW-1133">Transmembrane helix</keyword>
<name>A0A8H3R1Z6_9GLOM</name>
<gene>
    <name evidence="2" type="ORF">RCL2_002393300</name>
</gene>
<dbReference type="OrthoDB" id="2395252at2759"/>
<dbReference type="Proteomes" id="UP000615446">
    <property type="component" value="Unassembled WGS sequence"/>
</dbReference>
<protein>
    <submittedName>
        <fullName evidence="2">Uncharacterized protein</fullName>
    </submittedName>
</protein>
<dbReference type="EMBL" id="BLAL01000257">
    <property type="protein sequence ID" value="GES97339.1"/>
    <property type="molecule type" value="Genomic_DNA"/>
</dbReference>
<keyword evidence="1" id="KW-0812">Transmembrane</keyword>
<evidence type="ECO:0000256" key="1">
    <source>
        <dbReference type="SAM" id="Phobius"/>
    </source>
</evidence>
<reference evidence="2" key="1">
    <citation type="submission" date="2019-10" db="EMBL/GenBank/DDBJ databases">
        <title>Conservation and host-specific expression of non-tandemly repeated heterogenous ribosome RNA gene in arbuscular mycorrhizal fungi.</title>
        <authorList>
            <person name="Maeda T."/>
            <person name="Kobayashi Y."/>
            <person name="Nakagawa T."/>
            <person name="Ezawa T."/>
            <person name="Yamaguchi K."/>
            <person name="Bino T."/>
            <person name="Nishimoto Y."/>
            <person name="Shigenobu S."/>
            <person name="Kawaguchi M."/>
        </authorList>
    </citation>
    <scope>NUCLEOTIDE SEQUENCE</scope>
    <source>
        <strain evidence="2">HR1</strain>
    </source>
</reference>
<evidence type="ECO:0000313" key="2">
    <source>
        <dbReference type="EMBL" id="GES97339.1"/>
    </source>
</evidence>